<evidence type="ECO:0000313" key="5">
    <source>
        <dbReference type="EMBL" id="MPY63312.1"/>
    </source>
</evidence>
<dbReference type="Pfam" id="PF17853">
    <property type="entry name" value="GGDEF_2"/>
    <property type="match status" value="1"/>
</dbReference>
<dbReference type="PANTHER" id="PTHR33744:SF1">
    <property type="entry name" value="DNA-BINDING TRANSCRIPTIONAL ACTIVATOR ADER"/>
    <property type="match status" value="1"/>
</dbReference>
<evidence type="ECO:0000259" key="3">
    <source>
        <dbReference type="Pfam" id="PF13556"/>
    </source>
</evidence>
<protein>
    <submittedName>
        <fullName evidence="5">PucR family transcriptional regulator</fullName>
    </submittedName>
</protein>
<dbReference type="InterPro" id="IPR041522">
    <property type="entry name" value="CdaR_GGDEF"/>
</dbReference>
<evidence type="ECO:0000259" key="2">
    <source>
        <dbReference type="Pfam" id="PF07905"/>
    </source>
</evidence>
<organism evidence="5 6">
    <name type="scientific">Streptomyces spongiae</name>
    <dbReference type="NCBI Taxonomy" id="565072"/>
    <lineage>
        <taxon>Bacteria</taxon>
        <taxon>Bacillati</taxon>
        <taxon>Actinomycetota</taxon>
        <taxon>Actinomycetes</taxon>
        <taxon>Kitasatosporales</taxon>
        <taxon>Streptomycetaceae</taxon>
        <taxon>Streptomyces</taxon>
    </lineage>
</organism>
<evidence type="ECO:0000256" key="1">
    <source>
        <dbReference type="ARBA" id="ARBA00006754"/>
    </source>
</evidence>
<dbReference type="InterPro" id="IPR051448">
    <property type="entry name" value="CdaR-like_regulators"/>
</dbReference>
<dbReference type="RefSeq" id="WP_152776597.1">
    <property type="nucleotide sequence ID" value="NZ_VJZC01000545.1"/>
</dbReference>
<dbReference type="Pfam" id="PF07905">
    <property type="entry name" value="PucR"/>
    <property type="match status" value="1"/>
</dbReference>
<feature type="domain" description="Purine catabolism PurC-like" evidence="2">
    <location>
        <begin position="8"/>
        <end position="129"/>
    </location>
</feature>
<dbReference type="AlphaFoldDB" id="A0A5N8XVF2"/>
<dbReference type="Gene3D" id="1.10.10.2840">
    <property type="entry name" value="PucR C-terminal helix-turn-helix domain"/>
    <property type="match status" value="1"/>
</dbReference>
<dbReference type="InterPro" id="IPR012914">
    <property type="entry name" value="PucR_dom"/>
</dbReference>
<feature type="domain" description="PucR C-terminal helix-turn-helix" evidence="3">
    <location>
        <begin position="464"/>
        <end position="521"/>
    </location>
</feature>
<dbReference type="InterPro" id="IPR042070">
    <property type="entry name" value="PucR_C-HTH_sf"/>
</dbReference>
<feature type="domain" description="CdaR GGDEF-like" evidence="4">
    <location>
        <begin position="292"/>
        <end position="410"/>
    </location>
</feature>
<name>A0A5N8XVF2_9ACTN</name>
<comment type="similarity">
    <text evidence="1">Belongs to the CdaR family.</text>
</comment>
<reference evidence="5 6" key="1">
    <citation type="submission" date="2019-07" db="EMBL/GenBank/DDBJ databases">
        <title>New species of Amycolatopsis and Streptomyces.</title>
        <authorList>
            <person name="Duangmal K."/>
            <person name="Teo W.F.A."/>
            <person name="Lipun K."/>
        </authorList>
    </citation>
    <scope>NUCLEOTIDE SEQUENCE [LARGE SCALE GENOMIC DNA]</scope>
    <source>
        <strain evidence="5 6">NBRC 106415</strain>
    </source>
</reference>
<comment type="caution">
    <text evidence="5">The sequence shown here is derived from an EMBL/GenBank/DDBJ whole genome shotgun (WGS) entry which is preliminary data.</text>
</comment>
<dbReference type="Pfam" id="PF13556">
    <property type="entry name" value="HTH_30"/>
    <property type="match status" value="1"/>
</dbReference>
<gene>
    <name evidence="5" type="ORF">FNH08_41005</name>
</gene>
<accession>A0A5N8XVF2</accession>
<dbReference type="InterPro" id="IPR025736">
    <property type="entry name" value="PucR_C-HTH_dom"/>
</dbReference>
<proteinExistence type="inferred from homology"/>
<dbReference type="Proteomes" id="UP000400924">
    <property type="component" value="Unassembled WGS sequence"/>
</dbReference>
<dbReference type="OrthoDB" id="2973014at2"/>
<evidence type="ECO:0000259" key="4">
    <source>
        <dbReference type="Pfam" id="PF17853"/>
    </source>
</evidence>
<keyword evidence="6" id="KW-1185">Reference proteome</keyword>
<sequence>MPFLTVADVLRLPVIAAGRPRVAAGEVQLGRTVRWVHVTELLDPASFLEGGELMLTTGMPHPSDPAQLRGYVDQLADVGVAGLVLELGRRFQQAPPELVTACRERDLPLIVLARGVRFIEVTQTVHALILDAQGELLRRAQHVHELFTSLTLRGAEPEEFVGTAADLAGCPVVLENLIHHAVVCAPAGHTDGQVLEAWPRRSRNAATPDRAAVSGPEGWLVAPVEERGSRWGRLLMLPLAGGPAFGPEHTMILEQAATALTLARLTGHPEWDRRAHSSVLLDLLHWRYRNRTEARLRAEALGLPTTGHRLVPVVIDHADAPPPGDTTVTDHLAAQLHTSGVKALVGDLSERRSGLLLALARASAWQPVVERVARDVRAAFGEDVVVAVGPGVTELSQVTRSFREAEQVADAIGPTSRGRPFRVASDVGLPELLYSLRDDVRVQKYVEQQLGRLVQHDARHGGDLLTILRAYLDAAGNKSIAARHAGLSRQAFYQRLRTIERLLGTDLESGAQRTQLHVAVTALEALDSPPSGPGTPR</sequence>
<dbReference type="PANTHER" id="PTHR33744">
    <property type="entry name" value="CARBOHYDRATE DIACID REGULATOR"/>
    <property type="match status" value="1"/>
</dbReference>
<evidence type="ECO:0000313" key="6">
    <source>
        <dbReference type="Proteomes" id="UP000400924"/>
    </source>
</evidence>
<dbReference type="EMBL" id="VJZC01000545">
    <property type="protein sequence ID" value="MPY63312.1"/>
    <property type="molecule type" value="Genomic_DNA"/>
</dbReference>